<accession>A0A9W8YJ99</accession>
<proteinExistence type="predicted"/>
<comment type="caution">
    <text evidence="2">The sequence shown here is derived from an EMBL/GenBank/DDBJ whole genome shotgun (WGS) entry which is preliminary data.</text>
</comment>
<dbReference type="GO" id="GO:0000981">
    <property type="term" value="F:DNA-binding transcription factor activity, RNA polymerase II-specific"/>
    <property type="evidence" value="ECO:0007669"/>
    <property type="project" value="TreeGrafter"/>
</dbReference>
<dbReference type="AlphaFoldDB" id="A0A9W8YJ99"/>
<evidence type="ECO:0000259" key="1">
    <source>
        <dbReference type="PROSITE" id="PS00028"/>
    </source>
</evidence>
<keyword evidence="3" id="KW-1185">Reference proteome</keyword>
<dbReference type="InterPro" id="IPR052400">
    <property type="entry name" value="Zn2-C6_fungal_TF"/>
</dbReference>
<dbReference type="PANTHER" id="PTHR47657:SF3">
    <property type="entry name" value="ORSELLINIC ACID_F9775 BIOSYNTHESIS CLUSTER PROTEIN D-RELATED"/>
    <property type="match status" value="1"/>
</dbReference>
<dbReference type="PANTHER" id="PTHR47657">
    <property type="entry name" value="STEROL REGULATORY ELEMENT-BINDING PROTEIN ECM22"/>
    <property type="match status" value="1"/>
</dbReference>
<organism evidence="2 3">
    <name type="scientific">Neocucurbitaria cava</name>
    <dbReference type="NCBI Taxonomy" id="798079"/>
    <lineage>
        <taxon>Eukaryota</taxon>
        <taxon>Fungi</taxon>
        <taxon>Dikarya</taxon>
        <taxon>Ascomycota</taxon>
        <taxon>Pezizomycotina</taxon>
        <taxon>Dothideomycetes</taxon>
        <taxon>Pleosporomycetidae</taxon>
        <taxon>Pleosporales</taxon>
        <taxon>Pleosporineae</taxon>
        <taxon>Cucurbitariaceae</taxon>
        <taxon>Neocucurbitaria</taxon>
    </lineage>
</organism>
<evidence type="ECO:0000313" key="3">
    <source>
        <dbReference type="Proteomes" id="UP001140560"/>
    </source>
</evidence>
<name>A0A9W8YJ99_9PLEO</name>
<feature type="domain" description="C2H2-type" evidence="1">
    <location>
        <begin position="16"/>
        <end position="39"/>
    </location>
</feature>
<evidence type="ECO:0000313" key="2">
    <source>
        <dbReference type="EMBL" id="KAJ4377535.1"/>
    </source>
</evidence>
<gene>
    <name evidence="2" type="ORF">N0V83_000360</name>
</gene>
<dbReference type="Pfam" id="PF12013">
    <property type="entry name" value="OrsD"/>
    <property type="match status" value="1"/>
</dbReference>
<dbReference type="OrthoDB" id="416217at2759"/>
<dbReference type="Proteomes" id="UP001140560">
    <property type="component" value="Unassembled WGS sequence"/>
</dbReference>
<dbReference type="InterPro" id="IPR022698">
    <property type="entry name" value="OrsD"/>
</dbReference>
<dbReference type="EMBL" id="JAPEUY010000001">
    <property type="protein sequence ID" value="KAJ4377535.1"/>
    <property type="molecule type" value="Genomic_DNA"/>
</dbReference>
<protein>
    <recommendedName>
        <fullName evidence="1">C2H2-type domain-containing protein</fullName>
    </recommendedName>
</protein>
<dbReference type="PROSITE" id="PS00028">
    <property type="entry name" value="ZINC_FINGER_C2H2_1"/>
    <property type="match status" value="1"/>
</dbReference>
<reference evidence="2" key="1">
    <citation type="submission" date="2022-10" db="EMBL/GenBank/DDBJ databases">
        <title>Tapping the CABI collections for fungal endophytes: first genome assemblies for Collariella, Neodidymelliopsis, Ascochyta clinopodiicola, Didymella pomorum, Didymosphaeria variabile, Neocosmospora piperis and Neocucurbitaria cava.</title>
        <authorList>
            <person name="Hill R."/>
        </authorList>
    </citation>
    <scope>NUCLEOTIDE SEQUENCE</scope>
    <source>
        <strain evidence="2">IMI 356814</strain>
    </source>
</reference>
<sequence>MSPPIEGLPIIEGYRCTISGCNHLCASEKRMRRHWNENHEDIKHPFLEENLRKARLQTFFRGTKIRYFEVDSSATIDGANIASLVIATENDDGFKNESHMDVEYTETSHPQSSTMSHITTAPAAPCRVPPVDLNLDTLLYFHQFITQTSLTLPMLNRAESTVHYWQTEVVSLALRQRWLMCGVLALSAFHLAVFSDGMATEGAHRERAAAFCVEFTKEWEKATKRDMGLVDKETEIAGQHLQRLLRITSLTSKGVMQRISPESTGYSRLQVLIADIGSLVPSGSVPDPDGIRYAHDDTPTEGVNHSTTSKSDQDTLARHLNRLRALPARLTAALGPPEPDHLEEVLHTLTAIAVLIECSETSFASEDALENNTDNQARDWETVSRAAWEGMSMWLTKVSPSFYESIWRDNPASLVVLAHWALLVGRAERRGYWFLSGAAAMIVDEVKDRLEKEDEAMQSLIGDLL</sequence>
<dbReference type="InterPro" id="IPR013087">
    <property type="entry name" value="Znf_C2H2_type"/>
</dbReference>